<gene>
    <name evidence="1" type="ORF">OCBIM_22026019mg</name>
</gene>
<protein>
    <submittedName>
        <fullName evidence="1">Uncharacterized protein</fullName>
    </submittedName>
</protein>
<reference evidence="1" key="1">
    <citation type="submission" date="2015-07" db="EMBL/GenBank/DDBJ databases">
        <title>MeaNS - Measles Nucleotide Surveillance Program.</title>
        <authorList>
            <person name="Tran T."/>
            <person name="Druce J."/>
        </authorList>
    </citation>
    <scope>NUCLEOTIDE SEQUENCE</scope>
    <source>
        <strain evidence="1">UCB-OBI-ISO-001</strain>
        <tissue evidence="1">Gonad</tissue>
    </source>
</reference>
<name>A0A0L8GY32_OCTBM</name>
<proteinExistence type="predicted"/>
<dbReference type="EMBL" id="KQ419957">
    <property type="protein sequence ID" value="KOF81873.1"/>
    <property type="molecule type" value="Genomic_DNA"/>
</dbReference>
<sequence>MFMSLSRVCMYVMGNDIWNGINYARFDQEEIYKKKTNKLKVHLSRSKEAFGKICLITCPHLC</sequence>
<dbReference type="AlphaFoldDB" id="A0A0L8GY32"/>
<accession>A0A0L8GY32</accession>
<evidence type="ECO:0000313" key="1">
    <source>
        <dbReference type="EMBL" id="KOF81873.1"/>
    </source>
</evidence>
<organism evidence="1">
    <name type="scientific">Octopus bimaculoides</name>
    <name type="common">California two-spotted octopus</name>
    <dbReference type="NCBI Taxonomy" id="37653"/>
    <lineage>
        <taxon>Eukaryota</taxon>
        <taxon>Metazoa</taxon>
        <taxon>Spiralia</taxon>
        <taxon>Lophotrochozoa</taxon>
        <taxon>Mollusca</taxon>
        <taxon>Cephalopoda</taxon>
        <taxon>Coleoidea</taxon>
        <taxon>Octopodiformes</taxon>
        <taxon>Octopoda</taxon>
        <taxon>Incirrata</taxon>
        <taxon>Octopodidae</taxon>
        <taxon>Octopus</taxon>
    </lineage>
</organism>